<gene>
    <name evidence="3" type="ORF">BDQ12DRAFT_702698</name>
</gene>
<proteinExistence type="predicted"/>
<protein>
    <submittedName>
        <fullName evidence="3">Spermidine synthase</fullName>
    </submittedName>
</protein>
<keyword evidence="1" id="KW-0620">Polyamine biosynthesis</keyword>
<dbReference type="Gene3D" id="3.40.50.150">
    <property type="entry name" value="Vaccinia Virus protein VP39"/>
    <property type="match status" value="1"/>
</dbReference>
<reference evidence="3 4" key="1">
    <citation type="journal article" date="2019" name="Nat. Ecol. Evol.">
        <title>Megaphylogeny resolves global patterns of mushroom evolution.</title>
        <authorList>
            <person name="Varga T."/>
            <person name="Krizsan K."/>
            <person name="Foldi C."/>
            <person name="Dima B."/>
            <person name="Sanchez-Garcia M."/>
            <person name="Sanchez-Ramirez S."/>
            <person name="Szollosi G.J."/>
            <person name="Szarkandi J.G."/>
            <person name="Papp V."/>
            <person name="Albert L."/>
            <person name="Andreopoulos W."/>
            <person name="Angelini C."/>
            <person name="Antonin V."/>
            <person name="Barry K.W."/>
            <person name="Bougher N.L."/>
            <person name="Buchanan P."/>
            <person name="Buyck B."/>
            <person name="Bense V."/>
            <person name="Catcheside P."/>
            <person name="Chovatia M."/>
            <person name="Cooper J."/>
            <person name="Damon W."/>
            <person name="Desjardin D."/>
            <person name="Finy P."/>
            <person name="Geml J."/>
            <person name="Haridas S."/>
            <person name="Hughes K."/>
            <person name="Justo A."/>
            <person name="Karasinski D."/>
            <person name="Kautmanova I."/>
            <person name="Kiss B."/>
            <person name="Kocsube S."/>
            <person name="Kotiranta H."/>
            <person name="LaButti K.M."/>
            <person name="Lechner B.E."/>
            <person name="Liimatainen K."/>
            <person name="Lipzen A."/>
            <person name="Lukacs Z."/>
            <person name="Mihaltcheva S."/>
            <person name="Morgado L.N."/>
            <person name="Niskanen T."/>
            <person name="Noordeloos M.E."/>
            <person name="Ohm R.A."/>
            <person name="Ortiz-Santana B."/>
            <person name="Ovrebo C."/>
            <person name="Racz N."/>
            <person name="Riley R."/>
            <person name="Savchenko A."/>
            <person name="Shiryaev A."/>
            <person name="Soop K."/>
            <person name="Spirin V."/>
            <person name="Szebenyi C."/>
            <person name="Tomsovsky M."/>
            <person name="Tulloss R.E."/>
            <person name="Uehling J."/>
            <person name="Grigoriev I.V."/>
            <person name="Vagvolgyi C."/>
            <person name="Papp T."/>
            <person name="Martin F.M."/>
            <person name="Miettinen O."/>
            <person name="Hibbett D.S."/>
            <person name="Nagy L.G."/>
        </authorList>
    </citation>
    <scope>NUCLEOTIDE SEQUENCE [LARGE SCALE GENOMIC DNA]</scope>
    <source>
        <strain evidence="3 4">CBS 166.37</strain>
    </source>
</reference>
<keyword evidence="4" id="KW-1185">Reference proteome</keyword>
<feature type="transmembrane region" description="Helical" evidence="2">
    <location>
        <begin position="44"/>
        <end position="62"/>
    </location>
</feature>
<feature type="transmembrane region" description="Helical" evidence="2">
    <location>
        <begin position="12"/>
        <end position="32"/>
    </location>
</feature>
<feature type="transmembrane region" description="Helical" evidence="2">
    <location>
        <begin position="174"/>
        <end position="194"/>
    </location>
</feature>
<dbReference type="CDD" id="cd02440">
    <property type="entry name" value="AdoMet_MTases"/>
    <property type="match status" value="1"/>
</dbReference>
<organism evidence="3 4">
    <name type="scientific">Crucibulum laeve</name>
    <dbReference type="NCBI Taxonomy" id="68775"/>
    <lineage>
        <taxon>Eukaryota</taxon>
        <taxon>Fungi</taxon>
        <taxon>Dikarya</taxon>
        <taxon>Basidiomycota</taxon>
        <taxon>Agaricomycotina</taxon>
        <taxon>Agaricomycetes</taxon>
        <taxon>Agaricomycetidae</taxon>
        <taxon>Agaricales</taxon>
        <taxon>Agaricineae</taxon>
        <taxon>Nidulariaceae</taxon>
        <taxon>Crucibulum</taxon>
    </lineage>
</organism>
<dbReference type="OrthoDB" id="2016285at2759"/>
<dbReference type="Pfam" id="PF01564">
    <property type="entry name" value="Spermine_synth"/>
    <property type="match status" value="1"/>
</dbReference>
<keyword evidence="2" id="KW-1133">Transmembrane helix</keyword>
<keyword evidence="2" id="KW-0812">Transmembrane</keyword>
<dbReference type="STRING" id="68775.A0A5C3MEL4"/>
<name>A0A5C3MEL4_9AGAR</name>
<evidence type="ECO:0000313" key="4">
    <source>
        <dbReference type="Proteomes" id="UP000308652"/>
    </source>
</evidence>
<feature type="transmembrane region" description="Helical" evidence="2">
    <location>
        <begin position="106"/>
        <end position="124"/>
    </location>
</feature>
<dbReference type="GO" id="GO:0006596">
    <property type="term" value="P:polyamine biosynthetic process"/>
    <property type="evidence" value="ECO:0007669"/>
    <property type="project" value="UniProtKB-KW"/>
</dbReference>
<keyword evidence="2" id="KW-0472">Membrane</keyword>
<dbReference type="EMBL" id="ML213591">
    <property type="protein sequence ID" value="TFK43670.1"/>
    <property type="molecule type" value="Genomic_DNA"/>
</dbReference>
<feature type="transmembrane region" description="Helical" evidence="2">
    <location>
        <begin position="74"/>
        <end position="94"/>
    </location>
</feature>
<accession>A0A5C3MEL4</accession>
<dbReference type="Proteomes" id="UP000308652">
    <property type="component" value="Unassembled WGS sequence"/>
</dbReference>
<dbReference type="SUPFAM" id="SSF53335">
    <property type="entry name" value="S-adenosyl-L-methionine-dependent methyltransferases"/>
    <property type="match status" value="1"/>
</dbReference>
<dbReference type="PANTHER" id="PTHR43317:SF1">
    <property type="entry name" value="THERMOSPERMINE SYNTHASE ACAULIS5"/>
    <property type="match status" value="1"/>
</dbReference>
<evidence type="ECO:0000256" key="1">
    <source>
        <dbReference type="ARBA" id="ARBA00023115"/>
    </source>
</evidence>
<evidence type="ECO:0000256" key="2">
    <source>
        <dbReference type="SAM" id="Phobius"/>
    </source>
</evidence>
<dbReference type="PANTHER" id="PTHR43317">
    <property type="entry name" value="THERMOSPERMINE SYNTHASE ACAULIS5"/>
    <property type="match status" value="1"/>
</dbReference>
<sequence>MSKRPSEVQNVALTIAHGVLATLSLSLVLFAYERALIPLYGSGPTSFLLNKITLASIALSAVHPFKISLNRNRFYAGLALSLAPNATYWIAVWSSRRLKDPVYGPALTHLAVVWPLTFILSTFVVENSPAGSRDSIIPRIVRAGVASILAVRLAQRVWPSVGFLNHISGSEIYLALAGLAYSSWIALFPTKAALPTVSKKQKSKSISRSATSAQIYVKSGLLVGFIAVWWSTYDKLKNPVLPHPLMETFTHPSEPLQVHSAVESVTGLITVGESLVPPGYTGTGNDMYSARYIRASHSILGGVWMGEKVHVLNDELPLKDSFGNSLGDSIYATFVLQEAVRLINSTAKGKRGKWENALIIGLGAGISATSFIRHGINTTIVEIDPAVYEAARTYFGLPDPGPGNVFLEDARSWVSEKRASTDAGHKEKLFDIVVHDCFSGGGVPEHIFTIEFWETLKVLMEPEGVLAVNFAGIIRSESSRMIIHTLERSFGNCRAFHDMFGELSDEIYDTDFINMVLFCTRSPEPIAFRNARYSDYLGSPLRRHVLTTLPKREVNLDAIRTSDESKYVLTDAHNPLGKLQEEQGNHHWSVMREVLPDVHWETY</sequence>
<feature type="transmembrane region" description="Helical" evidence="2">
    <location>
        <begin position="215"/>
        <end position="233"/>
    </location>
</feature>
<evidence type="ECO:0000313" key="3">
    <source>
        <dbReference type="EMBL" id="TFK43670.1"/>
    </source>
</evidence>
<dbReference type="NCBIfam" id="NF037959">
    <property type="entry name" value="MFS_SpdSyn"/>
    <property type="match status" value="1"/>
</dbReference>
<dbReference type="InterPro" id="IPR029063">
    <property type="entry name" value="SAM-dependent_MTases_sf"/>
</dbReference>
<dbReference type="AlphaFoldDB" id="A0A5C3MEL4"/>